<protein>
    <submittedName>
        <fullName evidence="1">DKNYY family protein</fullName>
    </submittedName>
</protein>
<proteinExistence type="predicted"/>
<dbReference type="STRING" id="651661.SAMN05660293_02571"/>
<dbReference type="EMBL" id="FUZA01000002">
    <property type="protein sequence ID" value="SKB84724.1"/>
    <property type="molecule type" value="Genomic_DNA"/>
</dbReference>
<name>A0A1T5EL85_9BACT</name>
<evidence type="ECO:0000313" key="2">
    <source>
        <dbReference type="Proteomes" id="UP000190897"/>
    </source>
</evidence>
<evidence type="ECO:0000313" key="1">
    <source>
        <dbReference type="EMBL" id="SKB84724.1"/>
    </source>
</evidence>
<sequence>MAFKGQLQHIALLMGLLGFFSNLLSCSDQKSGFKPGLLTARGYYVKNGKAYWYGGFSNASLYELTSANADKFVVFDKRFPGYESASEYAGDDKVVYYEGWLIKRADSQTFQILEGSLSKDAKHVFSKWSILSDDAQHFTKVEGGLYKDRKHVYRGGYIVSDDPDNLKFIGEFGYIKYFSDSKGIIANDIRIDSVDVNSFKPLQHGYAVDKSQAFILQDARLERIKNVDTRSFDVLTRYYTRDKSSVFWRGEKLTDANPGTFKIISEEHHCSCDDKRVYHQHKIIPNADPARFPVGKKYKYCNDSEIVFE</sequence>
<dbReference type="Proteomes" id="UP000190897">
    <property type="component" value="Unassembled WGS sequence"/>
</dbReference>
<dbReference type="InterPro" id="IPR027375">
    <property type="entry name" value="DKNYY"/>
</dbReference>
<dbReference type="RefSeq" id="WP_082215039.1">
    <property type="nucleotide sequence ID" value="NZ_FUZA01000002.1"/>
</dbReference>
<organism evidence="1 2">
    <name type="scientific">Dyadobacter psychrophilus</name>
    <dbReference type="NCBI Taxonomy" id="651661"/>
    <lineage>
        <taxon>Bacteria</taxon>
        <taxon>Pseudomonadati</taxon>
        <taxon>Bacteroidota</taxon>
        <taxon>Cytophagia</taxon>
        <taxon>Cytophagales</taxon>
        <taxon>Spirosomataceae</taxon>
        <taxon>Dyadobacter</taxon>
    </lineage>
</organism>
<reference evidence="2" key="1">
    <citation type="submission" date="2017-02" db="EMBL/GenBank/DDBJ databases">
        <authorList>
            <person name="Varghese N."/>
            <person name="Submissions S."/>
        </authorList>
    </citation>
    <scope>NUCLEOTIDE SEQUENCE [LARGE SCALE GENOMIC DNA]</scope>
    <source>
        <strain evidence="2">DSM 22270</strain>
    </source>
</reference>
<keyword evidence="2" id="KW-1185">Reference proteome</keyword>
<accession>A0A1T5EL85</accession>
<dbReference type="Pfam" id="PF13644">
    <property type="entry name" value="DKNYY"/>
    <property type="match status" value="2"/>
</dbReference>
<gene>
    <name evidence="1" type="ORF">SAMN05660293_02571</name>
</gene>
<dbReference type="OrthoDB" id="1318779at2"/>
<dbReference type="AlphaFoldDB" id="A0A1T5EL85"/>